<dbReference type="GO" id="GO:0006368">
    <property type="term" value="P:transcription elongation by RNA polymerase II"/>
    <property type="evidence" value="ECO:0007669"/>
    <property type="project" value="EnsemblFungi"/>
</dbReference>
<keyword evidence="8 10" id="KW-0804">Transcription</keyword>
<feature type="compositionally biased region" description="Acidic residues" evidence="11">
    <location>
        <begin position="128"/>
        <end position="141"/>
    </location>
</feature>
<dbReference type="GO" id="GO:0008270">
    <property type="term" value="F:zinc ion binding"/>
    <property type="evidence" value="ECO:0007669"/>
    <property type="project" value="UniProtKB-KW"/>
</dbReference>
<name>A0A1D2VK95_9ASCO</name>
<evidence type="ECO:0000256" key="9">
    <source>
        <dbReference type="ARBA" id="ARBA00023242"/>
    </source>
</evidence>
<evidence type="ECO:0000256" key="3">
    <source>
        <dbReference type="ARBA" id="ARBA00009730"/>
    </source>
</evidence>
<evidence type="ECO:0000256" key="7">
    <source>
        <dbReference type="ARBA" id="ARBA00023015"/>
    </source>
</evidence>
<dbReference type="GO" id="GO:0000993">
    <property type="term" value="F:RNA polymerase II complex binding"/>
    <property type="evidence" value="ECO:0007669"/>
    <property type="project" value="EnsemblFungi"/>
</dbReference>
<dbReference type="Pfam" id="PF05129">
    <property type="entry name" value="Zn_ribbon_Elf1"/>
    <property type="match status" value="1"/>
</dbReference>
<keyword evidence="4 10" id="KW-0479">Metal-binding</keyword>
<evidence type="ECO:0000256" key="4">
    <source>
        <dbReference type="ARBA" id="ARBA00022723"/>
    </source>
</evidence>
<evidence type="ECO:0000256" key="6">
    <source>
        <dbReference type="ARBA" id="ARBA00022833"/>
    </source>
</evidence>
<dbReference type="Gene3D" id="2.20.25.190">
    <property type="match status" value="1"/>
</dbReference>
<dbReference type="GO" id="GO:0008023">
    <property type="term" value="C:transcription elongation factor complex"/>
    <property type="evidence" value="ECO:0007669"/>
    <property type="project" value="EnsemblFungi"/>
</dbReference>
<feature type="compositionally biased region" description="Basic and acidic residues" evidence="11">
    <location>
        <begin position="104"/>
        <end position="115"/>
    </location>
</feature>
<evidence type="ECO:0000256" key="5">
    <source>
        <dbReference type="ARBA" id="ARBA00022771"/>
    </source>
</evidence>
<dbReference type="InParanoid" id="A0A1D2VK95"/>
<keyword evidence="9 10" id="KW-0539">Nucleus</keyword>
<dbReference type="FunFam" id="2.20.25.190:FF:000001">
    <property type="entry name" value="Transcription elongation factor 1 homolog"/>
    <property type="match status" value="1"/>
</dbReference>
<keyword evidence="5 10" id="KW-0863">Zinc-finger</keyword>
<dbReference type="Proteomes" id="UP000095038">
    <property type="component" value="Unassembled WGS sequence"/>
</dbReference>
<dbReference type="FunCoup" id="A0A1D2VK95">
    <property type="interactions" value="662"/>
</dbReference>
<reference evidence="13" key="1">
    <citation type="submission" date="2016-05" db="EMBL/GenBank/DDBJ databases">
        <title>Comparative genomics of biotechnologically important yeasts.</title>
        <authorList>
            <consortium name="DOE Joint Genome Institute"/>
            <person name="Riley R."/>
            <person name="Haridas S."/>
            <person name="Wolfe K.H."/>
            <person name="Lopes M.R."/>
            <person name="Hittinger C.T."/>
            <person name="Goker M."/>
            <person name="Salamov A."/>
            <person name="Wisecaver J."/>
            <person name="Long T.M."/>
            <person name="Aerts A.L."/>
            <person name="Barry K."/>
            <person name="Choi C."/>
            <person name="Clum A."/>
            <person name="Coughlan A.Y."/>
            <person name="Deshpande S."/>
            <person name="Douglass A.P."/>
            <person name="Hanson S.J."/>
            <person name="Klenk H.-P."/>
            <person name="Labutti K."/>
            <person name="Lapidus A."/>
            <person name="Lindquist E."/>
            <person name="Lipzen A."/>
            <person name="Meier-Kolthoff J.P."/>
            <person name="Ohm R.A."/>
            <person name="Otillar R.P."/>
            <person name="Pangilinan J."/>
            <person name="Peng Y."/>
            <person name="Rokas A."/>
            <person name="Rosa C.A."/>
            <person name="Scheuner C."/>
            <person name="Sibirny A.A."/>
            <person name="Slot J.C."/>
            <person name="Stielow J.B."/>
            <person name="Sun H."/>
            <person name="Kurtzman C.P."/>
            <person name="Blackwell M."/>
            <person name="Grigoriev I.V."/>
            <person name="Jeffries T.W."/>
        </authorList>
    </citation>
    <scope>NUCLEOTIDE SEQUENCE [LARGE SCALE GENOMIC DNA]</scope>
    <source>
        <strain evidence="13">DSM 1968</strain>
    </source>
</reference>
<dbReference type="AlphaFoldDB" id="A0A1D2VK95"/>
<feature type="region of interest" description="Disordered" evidence="11">
    <location>
        <begin position="85"/>
        <end position="141"/>
    </location>
</feature>
<evidence type="ECO:0000256" key="10">
    <source>
        <dbReference type="RuleBase" id="RU364033"/>
    </source>
</evidence>
<gene>
    <name evidence="12" type="ORF">ASCRUDRAFT_69729</name>
</gene>
<evidence type="ECO:0000256" key="11">
    <source>
        <dbReference type="SAM" id="MobiDB-lite"/>
    </source>
</evidence>
<evidence type="ECO:0000256" key="8">
    <source>
        <dbReference type="ARBA" id="ARBA00023163"/>
    </source>
</evidence>
<dbReference type="STRING" id="1344418.A0A1D2VK95"/>
<dbReference type="GO" id="GO:0045815">
    <property type="term" value="P:transcription initiation-coupled chromatin remodeling"/>
    <property type="evidence" value="ECO:0007669"/>
    <property type="project" value="EnsemblFungi"/>
</dbReference>
<comment type="subcellular location">
    <subcellularLocation>
        <location evidence="2 10">Nucleus</location>
    </subcellularLocation>
</comment>
<dbReference type="RefSeq" id="XP_020048341.1">
    <property type="nucleotide sequence ID" value="XM_020191703.1"/>
</dbReference>
<organism evidence="12 13">
    <name type="scientific">Ascoidea rubescens DSM 1968</name>
    <dbReference type="NCBI Taxonomy" id="1344418"/>
    <lineage>
        <taxon>Eukaryota</taxon>
        <taxon>Fungi</taxon>
        <taxon>Dikarya</taxon>
        <taxon>Ascomycota</taxon>
        <taxon>Saccharomycotina</taxon>
        <taxon>Saccharomycetes</taxon>
        <taxon>Ascoideaceae</taxon>
        <taxon>Ascoidea</taxon>
    </lineage>
</organism>
<evidence type="ECO:0000313" key="13">
    <source>
        <dbReference type="Proteomes" id="UP000095038"/>
    </source>
</evidence>
<comment type="function">
    <text evidence="1 10">Transcription elongation factor implicated in the maintenance of proper chromatin structure in actively transcribed regions.</text>
</comment>
<accession>A0A1D2VK95</accession>
<protein>
    <recommendedName>
        <fullName evidence="10">Transcription elongation factor 1 homolog</fullName>
    </recommendedName>
</protein>
<dbReference type="OrthoDB" id="445983at2759"/>
<comment type="similarity">
    <text evidence="3 10">Belongs to the ELOF1 family.</text>
</comment>
<dbReference type="PANTHER" id="PTHR20934:SF0">
    <property type="entry name" value="TRANSCRIPTION ELONGATION FACTOR 1 HOMOLOG"/>
    <property type="match status" value="1"/>
</dbReference>
<dbReference type="InterPro" id="IPR038567">
    <property type="entry name" value="T_Elf1_sf"/>
</dbReference>
<dbReference type="PANTHER" id="PTHR20934">
    <property type="entry name" value="TRANSCRIPTION ELONGATION FACTOR 1 HOMOLOG"/>
    <property type="match status" value="1"/>
</dbReference>
<evidence type="ECO:0000256" key="2">
    <source>
        <dbReference type="ARBA" id="ARBA00004123"/>
    </source>
</evidence>
<dbReference type="GeneID" id="30965339"/>
<keyword evidence="7 10" id="KW-0805">Transcription regulation</keyword>
<keyword evidence="6 10" id="KW-0862">Zinc</keyword>
<sequence length="141" mass="15903">MGKRKKSSRKPAPKIKRKLSTTFSCLFCNHADSIICTIDKKTNIGSLNCKICGQTFQTPIHTLSQPVDIYADWVDACEEIAEETNDMNYNNSDDNLSNNLDKNYSIDHDNDRSSDIGKNTKPGRFDDLSEIDESDGDYVDE</sequence>
<feature type="compositionally biased region" description="Low complexity" evidence="11">
    <location>
        <begin position="86"/>
        <end position="103"/>
    </location>
</feature>
<evidence type="ECO:0000313" key="12">
    <source>
        <dbReference type="EMBL" id="ODV62034.1"/>
    </source>
</evidence>
<dbReference type="InterPro" id="IPR007808">
    <property type="entry name" value="Elf1"/>
</dbReference>
<dbReference type="EMBL" id="KV454478">
    <property type="protein sequence ID" value="ODV62034.1"/>
    <property type="molecule type" value="Genomic_DNA"/>
</dbReference>
<evidence type="ECO:0000256" key="1">
    <source>
        <dbReference type="ARBA" id="ARBA00003357"/>
    </source>
</evidence>
<dbReference type="SUPFAM" id="SSF57783">
    <property type="entry name" value="Zinc beta-ribbon"/>
    <property type="match status" value="1"/>
</dbReference>
<keyword evidence="13" id="KW-1185">Reference proteome</keyword>
<proteinExistence type="inferred from homology"/>